<evidence type="ECO:0000313" key="3">
    <source>
        <dbReference type="Proteomes" id="UP000828390"/>
    </source>
</evidence>
<keyword evidence="3" id="KW-1185">Reference proteome</keyword>
<comment type="caution">
    <text evidence="2">The sequence shown here is derived from an EMBL/GenBank/DDBJ whole genome shotgun (WGS) entry which is preliminary data.</text>
</comment>
<proteinExistence type="predicted"/>
<reference evidence="2" key="2">
    <citation type="submission" date="2020-11" db="EMBL/GenBank/DDBJ databases">
        <authorList>
            <person name="McCartney M.A."/>
            <person name="Auch B."/>
            <person name="Kono T."/>
            <person name="Mallez S."/>
            <person name="Becker A."/>
            <person name="Gohl D.M."/>
            <person name="Silverstein K.A.T."/>
            <person name="Koren S."/>
            <person name="Bechman K.B."/>
            <person name="Herman A."/>
            <person name="Abrahante J.E."/>
            <person name="Garbe J."/>
        </authorList>
    </citation>
    <scope>NUCLEOTIDE SEQUENCE</scope>
    <source>
        <strain evidence="2">Duluth1</strain>
        <tissue evidence="2">Whole animal</tissue>
    </source>
</reference>
<evidence type="ECO:0000256" key="1">
    <source>
        <dbReference type="SAM" id="MobiDB-lite"/>
    </source>
</evidence>
<feature type="region of interest" description="Disordered" evidence="1">
    <location>
        <begin position="1"/>
        <end position="55"/>
    </location>
</feature>
<accession>A0A9D4GWD5</accession>
<dbReference type="Proteomes" id="UP000828390">
    <property type="component" value="Unassembled WGS sequence"/>
</dbReference>
<reference evidence="2" key="1">
    <citation type="journal article" date="2019" name="bioRxiv">
        <title>The Genome of the Zebra Mussel, Dreissena polymorpha: A Resource for Invasive Species Research.</title>
        <authorList>
            <person name="McCartney M.A."/>
            <person name="Auch B."/>
            <person name="Kono T."/>
            <person name="Mallez S."/>
            <person name="Zhang Y."/>
            <person name="Obille A."/>
            <person name="Becker A."/>
            <person name="Abrahante J.E."/>
            <person name="Garbe J."/>
            <person name="Badalamenti J.P."/>
            <person name="Herman A."/>
            <person name="Mangelson H."/>
            <person name="Liachko I."/>
            <person name="Sullivan S."/>
            <person name="Sone E.D."/>
            <person name="Koren S."/>
            <person name="Silverstein K.A.T."/>
            <person name="Beckman K.B."/>
            <person name="Gohl D.M."/>
        </authorList>
    </citation>
    <scope>NUCLEOTIDE SEQUENCE</scope>
    <source>
        <strain evidence="2">Duluth1</strain>
        <tissue evidence="2">Whole animal</tissue>
    </source>
</reference>
<evidence type="ECO:0000313" key="2">
    <source>
        <dbReference type="EMBL" id="KAH3821132.1"/>
    </source>
</evidence>
<name>A0A9D4GWD5_DREPO</name>
<gene>
    <name evidence="2" type="ORF">DPMN_122892</name>
</gene>
<organism evidence="2 3">
    <name type="scientific">Dreissena polymorpha</name>
    <name type="common">Zebra mussel</name>
    <name type="synonym">Mytilus polymorpha</name>
    <dbReference type="NCBI Taxonomy" id="45954"/>
    <lineage>
        <taxon>Eukaryota</taxon>
        <taxon>Metazoa</taxon>
        <taxon>Spiralia</taxon>
        <taxon>Lophotrochozoa</taxon>
        <taxon>Mollusca</taxon>
        <taxon>Bivalvia</taxon>
        <taxon>Autobranchia</taxon>
        <taxon>Heteroconchia</taxon>
        <taxon>Euheterodonta</taxon>
        <taxon>Imparidentia</taxon>
        <taxon>Neoheterodontei</taxon>
        <taxon>Myida</taxon>
        <taxon>Dreissenoidea</taxon>
        <taxon>Dreissenidae</taxon>
        <taxon>Dreissena</taxon>
    </lineage>
</organism>
<sequence>MPPRAKRRQAEVAQALQATGAEPRQRAVRAKPIVTAPEIDPEESSEPGTSEQQREKVGSAAFIAFCLSKVMFSKTDSNSLVFACQGWRVFIAAVWRKDNFLWPWSFLA</sequence>
<protein>
    <submittedName>
        <fullName evidence="2">Uncharacterized protein</fullName>
    </submittedName>
</protein>
<dbReference type="EMBL" id="JAIWYP010000005">
    <property type="protein sequence ID" value="KAH3821132.1"/>
    <property type="molecule type" value="Genomic_DNA"/>
</dbReference>
<dbReference type="AlphaFoldDB" id="A0A9D4GWD5"/>